<organism evidence="9">
    <name type="scientific">Spathaspora passalidarum (strain NRRL Y-27907 / 11-Y1)</name>
    <dbReference type="NCBI Taxonomy" id="619300"/>
    <lineage>
        <taxon>Eukaryota</taxon>
        <taxon>Fungi</taxon>
        <taxon>Dikarya</taxon>
        <taxon>Ascomycota</taxon>
        <taxon>Saccharomycotina</taxon>
        <taxon>Pichiomycetes</taxon>
        <taxon>Debaryomycetaceae</taxon>
        <taxon>Spathaspora</taxon>
    </lineage>
</organism>
<dbReference type="GO" id="GO:0005664">
    <property type="term" value="C:nuclear origin of replication recognition complex"/>
    <property type="evidence" value="ECO:0007669"/>
    <property type="project" value="InterPro"/>
</dbReference>
<evidence type="ECO:0000256" key="3">
    <source>
        <dbReference type="ARBA" id="ARBA00022705"/>
    </source>
</evidence>
<dbReference type="OMA" id="ARYHICA"/>
<dbReference type="InterPro" id="IPR008721">
    <property type="entry name" value="ORC6_cyclin_first"/>
</dbReference>
<keyword evidence="5" id="KW-0539">Nucleus</keyword>
<proteinExistence type="inferred from homology"/>
<feature type="domain" description="ORC6 first cyclin-like" evidence="7">
    <location>
        <begin position="10"/>
        <end position="96"/>
    </location>
</feature>
<evidence type="ECO:0000256" key="1">
    <source>
        <dbReference type="ARBA" id="ARBA00004123"/>
    </source>
</evidence>
<dbReference type="AlphaFoldDB" id="G3AEG8"/>
<evidence type="ECO:0000313" key="9">
    <source>
        <dbReference type="Proteomes" id="UP000000709"/>
    </source>
</evidence>
<dbReference type="HOGENOM" id="CLU_060403_0_0_1"/>
<dbReference type="GO" id="GO:0003677">
    <property type="term" value="F:DNA binding"/>
    <property type="evidence" value="ECO:0007669"/>
    <property type="project" value="UniProtKB-KW"/>
</dbReference>
<dbReference type="InterPro" id="IPR016811">
    <property type="entry name" value="ORC6_fun"/>
</dbReference>
<evidence type="ECO:0000256" key="4">
    <source>
        <dbReference type="ARBA" id="ARBA00023125"/>
    </source>
</evidence>
<comment type="subcellular location">
    <subcellularLocation>
        <location evidence="1">Nucleus</location>
    </subcellularLocation>
</comment>
<dbReference type="GeneID" id="18870671"/>
<dbReference type="RefSeq" id="XP_007372142.1">
    <property type="nucleotide sequence ID" value="XM_007372080.1"/>
</dbReference>
<gene>
    <name evidence="8" type="ORF">SPAPADRAFT_145126</name>
</gene>
<dbReference type="eggNOG" id="ENOG502QS52">
    <property type="taxonomic scope" value="Eukaryota"/>
</dbReference>
<dbReference type="EMBL" id="GL996499">
    <property type="protein sequence ID" value="EGW34730.1"/>
    <property type="molecule type" value="Genomic_DNA"/>
</dbReference>
<dbReference type="InParanoid" id="G3AEG8"/>
<dbReference type="GO" id="GO:0006260">
    <property type="term" value="P:DNA replication"/>
    <property type="evidence" value="ECO:0007669"/>
    <property type="project" value="UniProtKB-KW"/>
</dbReference>
<comment type="similarity">
    <text evidence="2">Belongs to the ORC6 family.</text>
</comment>
<keyword evidence="4" id="KW-0238">DNA-binding</keyword>
<feature type="region of interest" description="Disordered" evidence="6">
    <location>
        <begin position="99"/>
        <end position="200"/>
    </location>
</feature>
<accession>G3AEG8</accession>
<dbReference type="STRING" id="619300.G3AEG8"/>
<name>G3AEG8_SPAPN</name>
<feature type="compositionally biased region" description="Polar residues" evidence="6">
    <location>
        <begin position="171"/>
        <end position="196"/>
    </location>
</feature>
<keyword evidence="9" id="KW-1185">Reference proteome</keyword>
<dbReference type="KEGG" id="spaa:SPAPADRAFT_145126"/>
<evidence type="ECO:0000313" key="8">
    <source>
        <dbReference type="EMBL" id="EGW34730.1"/>
    </source>
</evidence>
<evidence type="ECO:0000256" key="5">
    <source>
        <dbReference type="ARBA" id="ARBA00023242"/>
    </source>
</evidence>
<evidence type="ECO:0000256" key="6">
    <source>
        <dbReference type="SAM" id="MobiDB-lite"/>
    </source>
</evidence>
<sequence length="374" mass="43136">MSTIQLKRSLRDVLPTYQGEFPPKLLDYIASLYQLSLRKQGVLPNKAEIARYHLCAYSVAEKYQEKFDLPSPQITRIPIQPKLVGKLLDDFREFIDQVSAASSPNTSPRKRRADVEDPVTPTKGSKVVPGQFTKSAPKVGSPLKRLQQLQKEDTPGSKKQKTGVLKDIESPFNQKTTSPSKSPFNKKNNREGSPSSPHVYKYDKKNVSISDFITFCNNFYIPAQTSAKMTETFLMHKHKFVKKSEWLLAAAMVRTAYIRINHKLLSSKVGEEQKFLDLLFQYQKGGLMRWNLALWYDIVDDWMKDEQWLIDIEKQFMYGTETSQEMKVVTERRARIGEGWDLMERLGAMLHGDVLYESKPQQNYYDTWSSSILK</sequence>
<dbReference type="FunCoup" id="G3AEG8">
    <property type="interactions" value="221"/>
</dbReference>
<dbReference type="Proteomes" id="UP000000709">
    <property type="component" value="Unassembled WGS sequence"/>
</dbReference>
<dbReference type="OrthoDB" id="5367324at2759"/>
<keyword evidence="3" id="KW-0235">DNA replication</keyword>
<dbReference type="PIRSF" id="PIRSF022941">
    <property type="entry name" value="ORC6_fun"/>
    <property type="match status" value="1"/>
</dbReference>
<evidence type="ECO:0000256" key="2">
    <source>
        <dbReference type="ARBA" id="ARBA00010840"/>
    </source>
</evidence>
<protein>
    <recommendedName>
        <fullName evidence="7">ORC6 first cyclin-like domain-containing protein</fullName>
    </recommendedName>
</protein>
<reference evidence="8 9" key="1">
    <citation type="journal article" date="2011" name="Proc. Natl. Acad. Sci. U.S.A.">
        <title>Comparative genomics of xylose-fermenting fungi for enhanced biofuel production.</title>
        <authorList>
            <person name="Wohlbach D.J."/>
            <person name="Kuo A."/>
            <person name="Sato T.K."/>
            <person name="Potts K.M."/>
            <person name="Salamov A.A."/>
            <person name="LaButti K.M."/>
            <person name="Sun H."/>
            <person name="Clum A."/>
            <person name="Pangilinan J.L."/>
            <person name="Lindquist E.A."/>
            <person name="Lucas S."/>
            <person name="Lapidus A."/>
            <person name="Jin M."/>
            <person name="Gunawan C."/>
            <person name="Balan V."/>
            <person name="Dale B.E."/>
            <person name="Jeffries T.W."/>
            <person name="Zinkel R."/>
            <person name="Barry K.W."/>
            <person name="Grigoriev I.V."/>
            <person name="Gasch A.P."/>
        </authorList>
    </citation>
    <scope>NUCLEOTIDE SEQUENCE [LARGE SCALE GENOMIC DNA]</scope>
    <source>
        <strain evidence="9">NRRL Y-27907 / 11-Y1</strain>
    </source>
</reference>
<evidence type="ECO:0000259" key="7">
    <source>
        <dbReference type="Pfam" id="PF05460"/>
    </source>
</evidence>
<dbReference type="Pfam" id="PF05460">
    <property type="entry name" value="ORC6"/>
    <property type="match status" value="1"/>
</dbReference>